<reference evidence="2" key="1">
    <citation type="submission" date="2021-08" db="EMBL/GenBank/DDBJ databases">
        <title>Complete genome sequence of Chryseobacterium sp strain PS-8.</title>
        <authorList>
            <person name="Das S.K."/>
        </authorList>
    </citation>
    <scope>NUCLEOTIDE SEQUENCE</scope>
    <source>
        <strain evidence="2">PS-8</strain>
    </source>
</reference>
<evidence type="ECO:0000313" key="3">
    <source>
        <dbReference type="Proteomes" id="UP001430374"/>
    </source>
</evidence>
<sequence length="246" mass="28487">MPNKIKIHQAVSVYSEHEENAKTSIFLNKGQIVDFNREKRRNGINWMEIYIEGKKAYIKKDFSKIFVMKDAKLSDDSCSILFYEPKKEGYSEFEDIFTPFQNENNSLEEIQIKRIYDSGKKEKLIRLFYDKDVADVYKKILAKKDSLIISGERRSFMEVLYGKKAGYVLSDISYDEPKDWWMMPLIITIMIIVTIGIFAAILSTGWIVVGPILLIPGFIIAVIAIVFMQIVIAILSAIFKSIRKRL</sequence>
<feature type="transmembrane region" description="Helical" evidence="1">
    <location>
        <begin position="185"/>
        <end position="209"/>
    </location>
</feature>
<keyword evidence="1" id="KW-1133">Transmembrane helix</keyword>
<gene>
    <name evidence="2" type="ORF">H9Q08_09855</name>
</gene>
<protein>
    <recommendedName>
        <fullName evidence="4">SH3 domain-containing protein</fullName>
    </recommendedName>
</protein>
<keyword evidence="1" id="KW-0812">Transmembrane</keyword>
<accession>A0ABS9C554</accession>
<keyword evidence="3" id="KW-1185">Reference proteome</keyword>
<dbReference type="EMBL" id="JACSGT010000001">
    <property type="protein sequence ID" value="MCF2219611.1"/>
    <property type="molecule type" value="Genomic_DNA"/>
</dbReference>
<dbReference type="RefSeq" id="WP_235131201.1">
    <property type="nucleotide sequence ID" value="NZ_JACSGT010000001.1"/>
</dbReference>
<comment type="caution">
    <text evidence="2">The sequence shown here is derived from an EMBL/GenBank/DDBJ whole genome shotgun (WGS) entry which is preliminary data.</text>
</comment>
<evidence type="ECO:0000313" key="2">
    <source>
        <dbReference type="EMBL" id="MCF2219611.1"/>
    </source>
</evidence>
<organism evidence="2 3">
    <name type="scientific">Chryseobacterium indicum</name>
    <dbReference type="NCBI Taxonomy" id="2766954"/>
    <lineage>
        <taxon>Bacteria</taxon>
        <taxon>Pseudomonadati</taxon>
        <taxon>Bacteroidota</taxon>
        <taxon>Flavobacteriia</taxon>
        <taxon>Flavobacteriales</taxon>
        <taxon>Weeksellaceae</taxon>
        <taxon>Chryseobacterium group</taxon>
        <taxon>Chryseobacterium</taxon>
    </lineage>
</organism>
<feature type="transmembrane region" description="Helical" evidence="1">
    <location>
        <begin position="215"/>
        <end position="239"/>
    </location>
</feature>
<evidence type="ECO:0000256" key="1">
    <source>
        <dbReference type="SAM" id="Phobius"/>
    </source>
</evidence>
<keyword evidence="1" id="KW-0472">Membrane</keyword>
<dbReference type="Proteomes" id="UP001430374">
    <property type="component" value="Unassembled WGS sequence"/>
</dbReference>
<name>A0ABS9C554_9FLAO</name>
<proteinExistence type="predicted"/>
<evidence type="ECO:0008006" key="4">
    <source>
        <dbReference type="Google" id="ProtNLM"/>
    </source>
</evidence>